<feature type="compositionally biased region" description="Acidic residues" evidence="1">
    <location>
        <begin position="1"/>
        <end position="49"/>
    </location>
</feature>
<feature type="compositionally biased region" description="Acidic residues" evidence="1">
    <location>
        <begin position="63"/>
        <end position="76"/>
    </location>
</feature>
<evidence type="ECO:0000313" key="2">
    <source>
        <dbReference type="EMBL" id="EFO13555.2"/>
    </source>
</evidence>
<dbReference type="AlphaFoldDB" id="A0A1S0TGU5"/>
<organism evidence="2">
    <name type="scientific">Loa loa</name>
    <name type="common">Eye worm</name>
    <name type="synonym">Filaria loa</name>
    <dbReference type="NCBI Taxonomy" id="7209"/>
    <lineage>
        <taxon>Eukaryota</taxon>
        <taxon>Metazoa</taxon>
        <taxon>Ecdysozoa</taxon>
        <taxon>Nematoda</taxon>
        <taxon>Chromadorea</taxon>
        <taxon>Rhabditida</taxon>
        <taxon>Spirurina</taxon>
        <taxon>Spiruromorpha</taxon>
        <taxon>Filarioidea</taxon>
        <taxon>Onchocercidae</taxon>
        <taxon>Loa</taxon>
    </lineage>
</organism>
<dbReference type="Pfam" id="PF05535">
    <property type="entry name" value="Chromadorea_ALT"/>
    <property type="match status" value="1"/>
</dbReference>
<name>A0A1S0TGU5_LOALO</name>
<feature type="region of interest" description="Disordered" evidence="1">
    <location>
        <begin position="1"/>
        <end position="95"/>
    </location>
</feature>
<dbReference type="CTD" id="9952458"/>
<dbReference type="GeneID" id="9952458"/>
<gene>
    <name evidence="2" type="ORF">LOAG_14976</name>
</gene>
<dbReference type="OrthoDB" id="5779160at2759"/>
<dbReference type="InParanoid" id="A0A1S0TGU5"/>
<dbReference type="InterPro" id="IPR008451">
    <property type="entry name" value="Chromadorea_ALT"/>
</dbReference>
<feature type="compositionally biased region" description="Basic and acidic residues" evidence="1">
    <location>
        <begin position="50"/>
        <end position="62"/>
    </location>
</feature>
<feature type="non-terminal residue" evidence="2">
    <location>
        <position position="1"/>
    </location>
</feature>
<protein>
    <submittedName>
        <fullName evidence="2">Larval allergen</fullName>
    </submittedName>
</protein>
<dbReference type="RefSeq" id="XP_020301002.1">
    <property type="nucleotide sequence ID" value="XM_020448882.1"/>
</dbReference>
<evidence type="ECO:0000256" key="1">
    <source>
        <dbReference type="SAM" id="MobiDB-lite"/>
    </source>
</evidence>
<accession>A0A1S0TGU5</accession>
<reference evidence="2" key="1">
    <citation type="submission" date="2012-04" db="EMBL/GenBank/DDBJ databases">
        <title>The Genome Sequence of Loa loa.</title>
        <authorList>
            <consortium name="The Broad Institute Genome Sequencing Platform"/>
            <consortium name="Broad Institute Genome Sequencing Center for Infectious Disease"/>
            <person name="Nutman T.B."/>
            <person name="Fink D.L."/>
            <person name="Russ C."/>
            <person name="Young S."/>
            <person name="Zeng Q."/>
            <person name="Gargeya S."/>
            <person name="Alvarado L."/>
            <person name="Berlin A."/>
            <person name="Chapman S.B."/>
            <person name="Chen Z."/>
            <person name="Freedman E."/>
            <person name="Gellesch M."/>
            <person name="Goldberg J."/>
            <person name="Griggs A."/>
            <person name="Gujja S."/>
            <person name="Heilman E.R."/>
            <person name="Heiman D."/>
            <person name="Howarth C."/>
            <person name="Mehta T."/>
            <person name="Neiman D."/>
            <person name="Pearson M."/>
            <person name="Roberts A."/>
            <person name="Saif S."/>
            <person name="Shea T."/>
            <person name="Shenoy N."/>
            <person name="Sisk P."/>
            <person name="Stolte C."/>
            <person name="Sykes S."/>
            <person name="White J."/>
            <person name="Yandava C."/>
            <person name="Haas B."/>
            <person name="Henn M.R."/>
            <person name="Nusbaum C."/>
            <person name="Birren B."/>
        </authorList>
    </citation>
    <scope>NUCLEOTIDE SEQUENCE [LARGE SCALE GENOMIC DNA]</scope>
</reference>
<dbReference type="KEGG" id="loa:LOAG_14976"/>
<dbReference type="EMBL" id="JH713478">
    <property type="protein sequence ID" value="EFO13555.2"/>
    <property type="molecule type" value="Genomic_DNA"/>
</dbReference>
<proteinExistence type="predicted"/>
<sequence>QEEYSEEHLENEDHDEYQDESDDEFDDEFDEEFDEEFDDEFDEEFDEKNEDQHDIDGDNDNDKESEDEDGTDENIEEGDKNHDESEEYGYTAKGEFIETDGKEKKCVTHVDCYDQREPQQWCILKEDQSWTDKGCFCDEKKLSCVIERKSAGKLQYAYCAPQQGWNCLYD</sequence>
<dbReference type="OMA" id="YTAKGEF"/>